<feature type="signal peptide" evidence="1">
    <location>
        <begin position="1"/>
        <end position="41"/>
    </location>
</feature>
<evidence type="ECO:0000256" key="1">
    <source>
        <dbReference type="SAM" id="SignalP"/>
    </source>
</evidence>
<keyword evidence="1" id="KW-0732">Signal</keyword>
<dbReference type="AlphaFoldDB" id="A0AAU2V7F3"/>
<evidence type="ECO:0000313" key="2">
    <source>
        <dbReference type="EMBL" id="WTW63400.1"/>
    </source>
</evidence>
<name>A0AAU2V7F3_9ACTN</name>
<accession>A0AAU2V7F3</accession>
<protein>
    <submittedName>
        <fullName evidence="2">PxKF domain-containing protein</fullName>
    </submittedName>
</protein>
<organism evidence="2">
    <name type="scientific">Streptomyces sp. NBC_00003</name>
    <dbReference type="NCBI Taxonomy" id="2903608"/>
    <lineage>
        <taxon>Bacteria</taxon>
        <taxon>Bacillati</taxon>
        <taxon>Actinomycetota</taxon>
        <taxon>Actinomycetes</taxon>
        <taxon>Kitasatosporales</taxon>
        <taxon>Streptomycetaceae</taxon>
        <taxon>Streptomyces</taxon>
    </lineage>
</organism>
<sequence length="277" mass="28643">MSSTTHPCSLPRRLRTRLTVLASALALAGYGMLAVAGPAHADANIQITDSADPVPVNTPYTYTATVPNPNGYFDNPVVTVDLTGAAATITGFTTSDPGFSECTQSATHLECLFGIPANSPATVTLTVLPTAAGTVTASAVLSAPGPVGSDSATTTITPAGPVYTFTGFFPPVDNPPTVNTMKAGRAVPVKFSLNGNQGLNIFATGYPVSQNVTCDTGAPLDPVEETTGAGNSSLSYDAATDTYSYVWKTDSAWKNTCRTFDLKLADNSDHTANFKFS</sequence>
<dbReference type="EMBL" id="CP108318">
    <property type="protein sequence ID" value="WTW63400.1"/>
    <property type="molecule type" value="Genomic_DNA"/>
</dbReference>
<feature type="chain" id="PRO_5043424019" evidence="1">
    <location>
        <begin position="42"/>
        <end position="277"/>
    </location>
</feature>
<dbReference type="NCBIfam" id="NF038114">
    <property type="entry name" value="rightmost"/>
    <property type="match status" value="1"/>
</dbReference>
<proteinExistence type="predicted"/>
<gene>
    <name evidence="2" type="ORF">OG549_23640</name>
</gene>
<reference evidence="2" key="1">
    <citation type="submission" date="2022-10" db="EMBL/GenBank/DDBJ databases">
        <title>The complete genomes of actinobacterial strains from the NBC collection.</title>
        <authorList>
            <person name="Joergensen T.S."/>
            <person name="Alvarez Arevalo M."/>
            <person name="Sterndorff E.B."/>
            <person name="Faurdal D."/>
            <person name="Vuksanovic O."/>
            <person name="Mourched A.-S."/>
            <person name="Charusanti P."/>
            <person name="Shaw S."/>
            <person name="Blin K."/>
            <person name="Weber T."/>
        </authorList>
    </citation>
    <scope>NUCLEOTIDE SEQUENCE</scope>
    <source>
        <strain evidence="2">NBC_00003</strain>
    </source>
</reference>